<sequence>MNQSSINRKLTQILGILLGMGIAIWILRGLGILTFIPGGVILLLFLSAIALGVLNSLQKRWWRV</sequence>
<dbReference type="eggNOG" id="ENOG5033C2J">
    <property type="taxonomic scope" value="Bacteria"/>
</dbReference>
<dbReference type="Proteomes" id="UP000010474">
    <property type="component" value="Chromosome"/>
</dbReference>
<evidence type="ECO:0000313" key="3">
    <source>
        <dbReference type="Proteomes" id="UP000010474"/>
    </source>
</evidence>
<dbReference type="AlphaFoldDB" id="K9ZJ88"/>
<keyword evidence="1" id="KW-0812">Transmembrane</keyword>
<gene>
    <name evidence="2" type="ordered locus">Anacy_3214</name>
</gene>
<evidence type="ECO:0000256" key="1">
    <source>
        <dbReference type="SAM" id="Phobius"/>
    </source>
</evidence>
<accession>K9ZJ88</accession>
<feature type="transmembrane region" description="Helical" evidence="1">
    <location>
        <begin position="12"/>
        <end position="30"/>
    </location>
</feature>
<evidence type="ECO:0000313" key="2">
    <source>
        <dbReference type="EMBL" id="AFZ58622.1"/>
    </source>
</evidence>
<dbReference type="KEGG" id="acy:Anacy_3214"/>
<feature type="transmembrane region" description="Helical" evidence="1">
    <location>
        <begin position="36"/>
        <end position="57"/>
    </location>
</feature>
<dbReference type="OrthoDB" id="468406at2"/>
<dbReference type="RefSeq" id="WP_015215248.1">
    <property type="nucleotide sequence ID" value="NC_019771.1"/>
</dbReference>
<keyword evidence="1" id="KW-0472">Membrane</keyword>
<dbReference type="HOGENOM" id="CLU_200938_2_0_3"/>
<name>K9ZJ88_ANACC</name>
<proteinExistence type="predicted"/>
<protein>
    <submittedName>
        <fullName evidence="2">Uncharacterized protein</fullName>
    </submittedName>
</protein>
<keyword evidence="3" id="KW-1185">Reference proteome</keyword>
<dbReference type="EMBL" id="CP003659">
    <property type="protein sequence ID" value="AFZ58622.1"/>
    <property type="molecule type" value="Genomic_DNA"/>
</dbReference>
<dbReference type="PATRIC" id="fig|272123.3.peg.3506"/>
<reference evidence="3" key="1">
    <citation type="journal article" date="2013" name="Proc. Natl. Acad. Sci. U.S.A.">
        <title>Improving the coverage of the cyanobacterial phylum using diversity-driven genome sequencing.</title>
        <authorList>
            <person name="Shih P.M."/>
            <person name="Wu D."/>
            <person name="Latifi A."/>
            <person name="Axen S.D."/>
            <person name="Fewer D.P."/>
            <person name="Talla E."/>
            <person name="Calteau A."/>
            <person name="Cai F."/>
            <person name="Tandeau de Marsac N."/>
            <person name="Rippka R."/>
            <person name="Herdman M."/>
            <person name="Sivonen K."/>
            <person name="Coursin T."/>
            <person name="Laurent T."/>
            <person name="Goodwin L."/>
            <person name="Nolan M."/>
            <person name="Davenport K.W."/>
            <person name="Han C.S."/>
            <person name="Rubin E.M."/>
            <person name="Eisen J.A."/>
            <person name="Woyke T."/>
            <person name="Gugger M."/>
            <person name="Kerfeld C.A."/>
        </authorList>
    </citation>
    <scope>NUCLEOTIDE SEQUENCE [LARGE SCALE GENOMIC DNA]</scope>
    <source>
        <strain evidence="3">ATCC 27899 / PCC 7122</strain>
    </source>
</reference>
<organism evidence="2 3">
    <name type="scientific">Anabaena cylindrica (strain ATCC 27899 / PCC 7122)</name>
    <dbReference type="NCBI Taxonomy" id="272123"/>
    <lineage>
        <taxon>Bacteria</taxon>
        <taxon>Bacillati</taxon>
        <taxon>Cyanobacteriota</taxon>
        <taxon>Cyanophyceae</taxon>
        <taxon>Nostocales</taxon>
        <taxon>Nostocaceae</taxon>
        <taxon>Anabaena</taxon>
    </lineage>
</organism>
<keyword evidence="1" id="KW-1133">Transmembrane helix</keyword>